<keyword evidence="5" id="KW-1185">Reference proteome</keyword>
<dbReference type="PANTHER" id="PTHR34145:SF71">
    <property type="entry name" value="F-BOX DOMAIN-CONTAINING PROTEIN"/>
    <property type="match status" value="1"/>
</dbReference>
<dbReference type="SUPFAM" id="SSF52058">
    <property type="entry name" value="L domain-like"/>
    <property type="match status" value="1"/>
</dbReference>
<dbReference type="Gramene" id="TRITD1Bv1G188810.1">
    <property type="protein sequence ID" value="TRITD1Bv1G188810.1"/>
    <property type="gene ID" value="TRITD1Bv1G188810"/>
</dbReference>
<dbReference type="Proteomes" id="UP000324705">
    <property type="component" value="Chromosome 1B"/>
</dbReference>
<evidence type="ECO:0008006" key="6">
    <source>
        <dbReference type="Google" id="ProtNLM"/>
    </source>
</evidence>
<feature type="compositionally biased region" description="Polar residues" evidence="1">
    <location>
        <begin position="29"/>
        <end position="43"/>
    </location>
</feature>
<evidence type="ECO:0000259" key="2">
    <source>
        <dbReference type="Pfam" id="PF00646"/>
    </source>
</evidence>
<dbReference type="InterPro" id="IPR032675">
    <property type="entry name" value="LRR_dom_sf"/>
</dbReference>
<reference evidence="4 5" key="1">
    <citation type="submission" date="2017-09" db="EMBL/GenBank/DDBJ databases">
        <authorList>
            <consortium name="International Durum Wheat Genome Sequencing Consortium (IDWGSC)"/>
            <person name="Milanesi L."/>
        </authorList>
    </citation>
    <scope>NUCLEOTIDE SEQUENCE [LARGE SCALE GENOMIC DNA]</scope>
    <source>
        <strain evidence="5">cv. Svevo</strain>
    </source>
</reference>
<accession>A0A9R0R3M5</accession>
<protein>
    <recommendedName>
        <fullName evidence="6">F-box domain-containing protein</fullName>
    </recommendedName>
</protein>
<organism evidence="4 5">
    <name type="scientific">Triticum turgidum subsp. durum</name>
    <name type="common">Durum wheat</name>
    <name type="synonym">Triticum durum</name>
    <dbReference type="NCBI Taxonomy" id="4567"/>
    <lineage>
        <taxon>Eukaryota</taxon>
        <taxon>Viridiplantae</taxon>
        <taxon>Streptophyta</taxon>
        <taxon>Embryophyta</taxon>
        <taxon>Tracheophyta</taxon>
        <taxon>Spermatophyta</taxon>
        <taxon>Magnoliopsida</taxon>
        <taxon>Liliopsida</taxon>
        <taxon>Poales</taxon>
        <taxon>Poaceae</taxon>
        <taxon>BOP clade</taxon>
        <taxon>Pooideae</taxon>
        <taxon>Triticodae</taxon>
        <taxon>Triticeae</taxon>
        <taxon>Triticinae</taxon>
        <taxon>Triticum</taxon>
    </lineage>
</organism>
<evidence type="ECO:0000259" key="3">
    <source>
        <dbReference type="Pfam" id="PF23622"/>
    </source>
</evidence>
<dbReference type="InterPro" id="IPR053772">
    <property type="entry name" value="At1g61320/At1g61330-like"/>
</dbReference>
<name>A0A9R0R3M5_TRITD</name>
<evidence type="ECO:0000313" key="5">
    <source>
        <dbReference type="Proteomes" id="UP000324705"/>
    </source>
</evidence>
<dbReference type="Pfam" id="PF00646">
    <property type="entry name" value="F-box"/>
    <property type="match status" value="1"/>
</dbReference>
<evidence type="ECO:0000313" key="4">
    <source>
        <dbReference type="EMBL" id="VAH21372.1"/>
    </source>
</evidence>
<dbReference type="PANTHER" id="PTHR34145">
    <property type="entry name" value="OS02G0105600 PROTEIN"/>
    <property type="match status" value="1"/>
</dbReference>
<proteinExistence type="predicted"/>
<gene>
    <name evidence="4" type="ORF">TRITD_1Bv1G188810</name>
</gene>
<dbReference type="Pfam" id="PF23622">
    <property type="entry name" value="LRR_At1g61320_AtMIF1"/>
    <property type="match status" value="1"/>
</dbReference>
<feature type="domain" description="At1g61320/AtMIF1 LRR" evidence="3">
    <location>
        <begin position="171"/>
        <end position="549"/>
    </location>
</feature>
<dbReference type="AlphaFoldDB" id="A0A9R0R3M5"/>
<dbReference type="SUPFAM" id="SSF81383">
    <property type="entry name" value="F-box domain"/>
    <property type="match status" value="1"/>
</dbReference>
<dbReference type="InterPro" id="IPR001810">
    <property type="entry name" value="F-box_dom"/>
</dbReference>
<dbReference type="OMA" id="QQGLVAH"/>
<dbReference type="EMBL" id="LT934112">
    <property type="protein sequence ID" value="VAH21372.1"/>
    <property type="molecule type" value="Genomic_DNA"/>
</dbReference>
<sequence>MGFPEPEPEPKGLVAMQQQQEPARASGGSIASRNKSKGSSCQQGLVAHGSVASPGKRKGSPRQQDYVADGSVDLRTDINRTPRQEDESSQGGPAKDYSGPHGPHLPEDIWCHIHSLMPLRDAARAACVSRAFKFSWRCYPKLTFSEETLGLDGHVNRNADARAFTTKVDHILEKHSGVGIKTLELLGALDYNAKDRWYLDKWLQMAITPVLEELWLYLSSVNNKYEFPCLILSHGNAASLRRLHLSKCTFRPTVGLGCLRSLTILSLLQVRITGDELGSLLSSSFALERLELRHCEKISCLAIPCLLLRLNYLEVLYCKNLRIIENKAPNLTHFTLVECKSLQVQLSHLASSQMKSVCMDCPGVIGYIRAKLASSMPNLQSLLIYSSEMVDAPMSSKFLHLKYLNIILRRGTFSLSYDYLSLASFLGASPSLETFILDVWEPRMEHVSASTDLSEPREMPGHNHGKLKNVRIDGFYSTKSLIELACHIVHIATSLESLILDTRDRPREIFYFGTRRENILKSRRALVAIQTYIRPKVPSTVQFLVLEPCN</sequence>
<feature type="compositionally biased region" description="Basic and acidic residues" evidence="1">
    <location>
        <begin position="72"/>
        <end position="86"/>
    </location>
</feature>
<dbReference type="InterPro" id="IPR036047">
    <property type="entry name" value="F-box-like_dom_sf"/>
</dbReference>
<dbReference type="InterPro" id="IPR055357">
    <property type="entry name" value="LRR_At1g61320_AtMIF1"/>
</dbReference>
<feature type="domain" description="F-box" evidence="2">
    <location>
        <begin position="104"/>
        <end position="137"/>
    </location>
</feature>
<feature type="region of interest" description="Disordered" evidence="1">
    <location>
        <begin position="1"/>
        <end position="101"/>
    </location>
</feature>
<dbReference type="Gene3D" id="3.80.10.10">
    <property type="entry name" value="Ribonuclease Inhibitor"/>
    <property type="match status" value="1"/>
</dbReference>
<evidence type="ECO:0000256" key="1">
    <source>
        <dbReference type="SAM" id="MobiDB-lite"/>
    </source>
</evidence>